<dbReference type="InterPro" id="IPR016897">
    <property type="entry name" value="SKP1"/>
</dbReference>
<dbReference type="RefSeq" id="XP_021737059.1">
    <property type="nucleotide sequence ID" value="XM_021881367.1"/>
</dbReference>
<dbReference type="GO" id="GO:0016567">
    <property type="term" value="P:protein ubiquitination"/>
    <property type="evidence" value="ECO:0007669"/>
    <property type="project" value="UniProtKB-UniRule"/>
</dbReference>
<protein>
    <recommendedName>
        <fullName evidence="4">SKP1-like protein</fullName>
    </recommendedName>
</protein>
<reference evidence="7" key="1">
    <citation type="journal article" date="2017" name="Nature">
        <title>The genome of Chenopodium quinoa.</title>
        <authorList>
            <person name="Jarvis D.E."/>
            <person name="Ho Y.S."/>
            <person name="Lightfoot D.J."/>
            <person name="Schmoeckel S.M."/>
            <person name="Li B."/>
            <person name="Borm T.J.A."/>
            <person name="Ohyanagi H."/>
            <person name="Mineta K."/>
            <person name="Michell C.T."/>
            <person name="Saber N."/>
            <person name="Kharbatia N.M."/>
            <person name="Rupper R.R."/>
            <person name="Sharp A.R."/>
            <person name="Dally N."/>
            <person name="Boughton B.A."/>
            <person name="Woo Y.H."/>
            <person name="Gao G."/>
            <person name="Schijlen E.G.W.M."/>
            <person name="Guo X."/>
            <person name="Momin A.A."/>
            <person name="Negrao S."/>
            <person name="Al-Babili S."/>
            <person name="Gehring C."/>
            <person name="Roessner U."/>
            <person name="Jung C."/>
            <person name="Murphy K."/>
            <person name="Arold S.T."/>
            <person name="Gojobori T."/>
            <person name="van der Linden C.G."/>
            <person name="van Loo E.N."/>
            <person name="Jellen E.N."/>
            <person name="Maughan P.J."/>
            <person name="Tester M."/>
        </authorList>
    </citation>
    <scope>NUCLEOTIDE SEQUENCE [LARGE SCALE GENOMIC DNA]</scope>
    <source>
        <strain evidence="7">cv. PI 614886</strain>
    </source>
</reference>
<dbReference type="EnsemblPlants" id="AUR62036696-RA">
    <property type="protein sequence ID" value="AUR62036696-RA:cds"/>
    <property type="gene ID" value="AUR62036696"/>
</dbReference>
<dbReference type="KEGG" id="cqi:110703586"/>
<dbReference type="SUPFAM" id="SSF81382">
    <property type="entry name" value="Skp1 dimerisation domain-like"/>
    <property type="match status" value="1"/>
</dbReference>
<feature type="domain" description="SKP1 component dimerisation" evidence="5">
    <location>
        <begin position="116"/>
        <end position="163"/>
    </location>
</feature>
<evidence type="ECO:0000259" key="5">
    <source>
        <dbReference type="Pfam" id="PF01466"/>
    </source>
</evidence>
<dbReference type="UniPathway" id="UPA00143"/>
<evidence type="ECO:0000256" key="3">
    <source>
        <dbReference type="ARBA" id="ARBA00022786"/>
    </source>
</evidence>
<dbReference type="InterPro" id="IPR016073">
    <property type="entry name" value="Skp1_comp_POZ"/>
</dbReference>
<dbReference type="SMART" id="SM00512">
    <property type="entry name" value="Skp1"/>
    <property type="match status" value="1"/>
</dbReference>
<reference evidence="7" key="2">
    <citation type="submission" date="2021-03" db="UniProtKB">
        <authorList>
            <consortium name="EnsemblPlants"/>
        </authorList>
    </citation>
    <scope>IDENTIFICATION</scope>
</reference>
<dbReference type="Pfam" id="PF01466">
    <property type="entry name" value="Skp1"/>
    <property type="match status" value="1"/>
</dbReference>
<dbReference type="AlphaFoldDB" id="A0A803MWW6"/>
<evidence type="ECO:0000313" key="8">
    <source>
        <dbReference type="Proteomes" id="UP000596660"/>
    </source>
</evidence>
<comment type="pathway">
    <text evidence="1 4">Protein modification; protein ubiquitination.</text>
</comment>
<gene>
    <name evidence="7" type="primary">LOC110703586</name>
</gene>
<dbReference type="Pfam" id="PF03931">
    <property type="entry name" value="Skp1_POZ"/>
    <property type="match status" value="1"/>
</dbReference>
<dbReference type="PIRSF" id="PIRSF028729">
    <property type="entry name" value="E3_ubiquit_lig_SCF_Skp"/>
    <property type="match status" value="1"/>
</dbReference>
<dbReference type="GO" id="GO:0009867">
    <property type="term" value="P:jasmonic acid mediated signaling pathway"/>
    <property type="evidence" value="ECO:0007669"/>
    <property type="project" value="UniProtKB-ARBA"/>
</dbReference>
<evidence type="ECO:0000313" key="7">
    <source>
        <dbReference type="EnsemblPlants" id="AUR62036696-RA:cds"/>
    </source>
</evidence>
<dbReference type="SUPFAM" id="SSF54695">
    <property type="entry name" value="POZ domain"/>
    <property type="match status" value="1"/>
</dbReference>
<dbReference type="InterPro" id="IPR011333">
    <property type="entry name" value="SKP1/BTB/POZ_sf"/>
</dbReference>
<comment type="similarity">
    <text evidence="2 4">Belongs to the SKP1 family.</text>
</comment>
<dbReference type="GO" id="GO:0006511">
    <property type="term" value="P:ubiquitin-dependent protein catabolic process"/>
    <property type="evidence" value="ECO:0007669"/>
    <property type="project" value="InterPro"/>
</dbReference>
<dbReference type="GeneID" id="110703586"/>
<dbReference type="InterPro" id="IPR001232">
    <property type="entry name" value="SKP1-like"/>
</dbReference>
<dbReference type="Proteomes" id="UP000596660">
    <property type="component" value="Unplaced"/>
</dbReference>
<dbReference type="OrthoDB" id="7827685at2759"/>
<dbReference type="Gene3D" id="3.30.710.10">
    <property type="entry name" value="Potassium Channel Kv1.1, Chain A"/>
    <property type="match status" value="1"/>
</dbReference>
<comment type="function">
    <text evidence="4">Involved in ubiquitination and subsequent proteasomal degradation of target proteins. Together with CUL1, RBX1 and a F-box protein, it forms a SCF E3 ubiquitin ligase complex. The functional specificity of this complex depends on the type of F-box protein. In the SCF complex, it serves as an adapter that links the F-box protein to CUL1.</text>
</comment>
<keyword evidence="3 4" id="KW-0833">Ubl conjugation pathway</keyword>
<evidence type="ECO:0000256" key="1">
    <source>
        <dbReference type="ARBA" id="ARBA00004906"/>
    </source>
</evidence>
<accession>A0A803MWW6</accession>
<sequence>MAASTSSSSSYKKVILRSSDKETFDVDEKAAMLSQTIKNMIEDLDDSTDPIPLPNVTAKTLAKVIEYCNKHANDDDNSDPIPQPNDELKQWDKDFLNVDQNTLFDLILAANYMDIKGLLDLTCQHVADMIKGKAPEEIRKTFNIVNDFTPEEEEEVRRENQWAFE</sequence>
<organism evidence="7 8">
    <name type="scientific">Chenopodium quinoa</name>
    <name type="common">Quinoa</name>
    <dbReference type="NCBI Taxonomy" id="63459"/>
    <lineage>
        <taxon>Eukaryota</taxon>
        <taxon>Viridiplantae</taxon>
        <taxon>Streptophyta</taxon>
        <taxon>Embryophyta</taxon>
        <taxon>Tracheophyta</taxon>
        <taxon>Spermatophyta</taxon>
        <taxon>Magnoliopsida</taxon>
        <taxon>eudicotyledons</taxon>
        <taxon>Gunneridae</taxon>
        <taxon>Pentapetalae</taxon>
        <taxon>Caryophyllales</taxon>
        <taxon>Chenopodiaceae</taxon>
        <taxon>Chenopodioideae</taxon>
        <taxon>Atripliceae</taxon>
        <taxon>Chenopodium</taxon>
    </lineage>
</organism>
<dbReference type="FunFam" id="3.30.710.10:FF:000026">
    <property type="entry name" value="E3 ubiquitin ligase complex SCF subunit"/>
    <property type="match status" value="1"/>
</dbReference>
<proteinExistence type="inferred from homology"/>
<evidence type="ECO:0000259" key="6">
    <source>
        <dbReference type="Pfam" id="PF03931"/>
    </source>
</evidence>
<evidence type="ECO:0000256" key="2">
    <source>
        <dbReference type="ARBA" id="ARBA00009993"/>
    </source>
</evidence>
<feature type="domain" description="SKP1 component POZ" evidence="6">
    <location>
        <begin position="12"/>
        <end position="73"/>
    </location>
</feature>
<dbReference type="InterPro" id="IPR036296">
    <property type="entry name" value="SKP1-like_dim_sf"/>
</dbReference>
<dbReference type="Gramene" id="AUR62036696-RA">
    <property type="protein sequence ID" value="AUR62036696-RA:cds"/>
    <property type="gene ID" value="AUR62036696"/>
</dbReference>
<dbReference type="PANTHER" id="PTHR11165">
    <property type="entry name" value="SKP1"/>
    <property type="match status" value="1"/>
</dbReference>
<dbReference type="InterPro" id="IPR016072">
    <property type="entry name" value="Skp1_comp_dimer"/>
</dbReference>
<keyword evidence="8" id="KW-1185">Reference proteome</keyword>
<evidence type="ECO:0000256" key="4">
    <source>
        <dbReference type="PIRNR" id="PIRNR028729"/>
    </source>
</evidence>
<dbReference type="CDD" id="cd18322">
    <property type="entry name" value="BTB_POZ_SKP1"/>
    <property type="match status" value="1"/>
</dbReference>
<name>A0A803MWW6_CHEQI</name>
<comment type="subunit">
    <text evidence="4">Part of a SCF (SKP1-cullin-F-box) protein ligase complex.</text>
</comment>